<reference evidence="1 2" key="1">
    <citation type="submission" date="2013-09" db="EMBL/GenBank/DDBJ databases">
        <title>Genome sequencing of Arenimonas metalli.</title>
        <authorList>
            <person name="Chen F."/>
            <person name="Wang G."/>
        </authorList>
    </citation>
    <scope>NUCLEOTIDE SEQUENCE [LARGE SCALE GENOMIC DNA]</scope>
    <source>
        <strain evidence="1 2">CF5-1</strain>
    </source>
</reference>
<dbReference type="EMBL" id="AVCK01000044">
    <property type="protein sequence ID" value="KFN42703.1"/>
    <property type="molecule type" value="Genomic_DNA"/>
</dbReference>
<comment type="caution">
    <text evidence="1">The sequence shown here is derived from an EMBL/GenBank/DDBJ whole genome shotgun (WGS) entry which is preliminary data.</text>
</comment>
<organism evidence="1 2">
    <name type="scientific">Arenimonas metalli CF5-1</name>
    <dbReference type="NCBI Taxonomy" id="1384056"/>
    <lineage>
        <taxon>Bacteria</taxon>
        <taxon>Pseudomonadati</taxon>
        <taxon>Pseudomonadota</taxon>
        <taxon>Gammaproteobacteria</taxon>
        <taxon>Lysobacterales</taxon>
        <taxon>Lysobacteraceae</taxon>
        <taxon>Arenimonas</taxon>
    </lineage>
</organism>
<keyword evidence="2" id="KW-1185">Reference proteome</keyword>
<name>A0A091AR85_9GAMM</name>
<dbReference type="AlphaFoldDB" id="A0A091AR85"/>
<evidence type="ECO:0000313" key="1">
    <source>
        <dbReference type="EMBL" id="KFN42703.1"/>
    </source>
</evidence>
<sequence>MDVFEAVTFNGGEWFIFFVDFYHPRRSRIAPDGFGFTKELAQFSGFHNFCADFPYDFMDKKASEQESGLSLAYIALSKVTGQIESRVFNRPLAHKAKLELVKSRLSSHQT</sequence>
<dbReference type="Proteomes" id="UP000029393">
    <property type="component" value="Unassembled WGS sequence"/>
</dbReference>
<evidence type="ECO:0000313" key="2">
    <source>
        <dbReference type="Proteomes" id="UP000029393"/>
    </source>
</evidence>
<proteinExistence type="predicted"/>
<protein>
    <submittedName>
        <fullName evidence="1">Uncharacterized protein</fullName>
    </submittedName>
</protein>
<gene>
    <name evidence="1" type="ORF">N787_03360</name>
</gene>
<accession>A0A091AR85</accession>